<feature type="region of interest" description="Disordered" evidence="7">
    <location>
        <begin position="1"/>
        <end position="45"/>
    </location>
</feature>
<dbReference type="InterPro" id="IPR037039">
    <property type="entry name" value="CM_AroQ_sf_eucaryotic"/>
</dbReference>
<dbReference type="UniPathway" id="UPA00120">
    <property type="reaction ID" value="UER00203"/>
</dbReference>
<evidence type="ECO:0000313" key="9">
    <source>
        <dbReference type="EnsemblPlants" id="OPUNC12G15250.1"/>
    </source>
</evidence>
<reference evidence="9" key="2">
    <citation type="submission" date="2018-05" db="EMBL/GenBank/DDBJ databases">
        <title>OpunRS2 (Oryza punctata Reference Sequence Version 2).</title>
        <authorList>
            <person name="Zhang J."/>
            <person name="Kudrna D."/>
            <person name="Lee S."/>
            <person name="Talag J."/>
            <person name="Welchert J."/>
            <person name="Wing R.A."/>
        </authorList>
    </citation>
    <scope>NUCLEOTIDE SEQUENCE [LARGE SCALE GENOMIC DNA]</scope>
</reference>
<evidence type="ECO:0000256" key="3">
    <source>
        <dbReference type="ARBA" id="ARBA00012404"/>
    </source>
</evidence>
<dbReference type="OMA" id="YDKWIMP"/>
<dbReference type="PANTHER" id="PTHR21145">
    <property type="entry name" value="CHORISMATE MUTASE"/>
    <property type="match status" value="1"/>
</dbReference>
<proteinExistence type="predicted"/>
<dbReference type="HOGENOM" id="CLU_057757_1_1_1"/>
<accession>A0A0E0MNY9</accession>
<dbReference type="Gene3D" id="1.10.590.10">
    <property type="entry name" value="Chorismate mutase, AroQ class superfamily, eukaryotic"/>
    <property type="match status" value="1"/>
</dbReference>
<dbReference type="SUPFAM" id="SSF48600">
    <property type="entry name" value="Chorismate mutase II"/>
    <property type="match status" value="1"/>
</dbReference>
<dbReference type="GO" id="GO:0009073">
    <property type="term" value="P:aromatic amino acid family biosynthetic process"/>
    <property type="evidence" value="ECO:0007669"/>
    <property type="project" value="UniProtKB-KW"/>
</dbReference>
<evidence type="ECO:0000256" key="2">
    <source>
        <dbReference type="ARBA" id="ARBA00004817"/>
    </source>
</evidence>
<keyword evidence="6" id="KW-0413">Isomerase</keyword>
<dbReference type="eggNOG" id="KOG0795">
    <property type="taxonomic scope" value="Eukaryota"/>
</dbReference>
<dbReference type="InterPro" id="IPR036263">
    <property type="entry name" value="Chorismate_II_sf"/>
</dbReference>
<reference evidence="9" key="1">
    <citation type="submission" date="2015-04" db="UniProtKB">
        <authorList>
            <consortium name="EnsemblPlants"/>
        </authorList>
    </citation>
    <scope>IDENTIFICATION</scope>
</reference>
<keyword evidence="5" id="KW-0057">Aromatic amino acid biosynthesis</keyword>
<evidence type="ECO:0000256" key="1">
    <source>
        <dbReference type="ARBA" id="ARBA00000824"/>
    </source>
</evidence>
<protein>
    <recommendedName>
        <fullName evidence="3">chorismate mutase</fullName>
        <ecNumber evidence="3">5.4.99.5</ecNumber>
    </recommendedName>
</protein>
<dbReference type="STRING" id="4537.A0A0E0MNY9"/>
<dbReference type="EC" id="5.4.99.5" evidence="3"/>
<evidence type="ECO:0000256" key="7">
    <source>
        <dbReference type="SAM" id="MobiDB-lite"/>
    </source>
</evidence>
<name>A0A0E0MNY9_ORYPU</name>
<evidence type="ECO:0000256" key="6">
    <source>
        <dbReference type="ARBA" id="ARBA00023235"/>
    </source>
</evidence>
<dbReference type="PROSITE" id="PS51169">
    <property type="entry name" value="CHORISMATE_MUT_3"/>
    <property type="match status" value="1"/>
</dbReference>
<keyword evidence="10" id="KW-1185">Reference proteome</keyword>
<dbReference type="Pfam" id="PF01817">
    <property type="entry name" value="CM_2"/>
    <property type="match status" value="1"/>
</dbReference>
<evidence type="ECO:0000256" key="4">
    <source>
        <dbReference type="ARBA" id="ARBA00022605"/>
    </source>
</evidence>
<evidence type="ECO:0000259" key="8">
    <source>
        <dbReference type="Pfam" id="PF01817"/>
    </source>
</evidence>
<feature type="compositionally biased region" description="Low complexity" evidence="7">
    <location>
        <begin position="30"/>
        <end position="42"/>
    </location>
</feature>
<dbReference type="InterPro" id="IPR008238">
    <property type="entry name" value="Chorismate_mutase_AroQ_euk"/>
</dbReference>
<evidence type="ECO:0000313" key="10">
    <source>
        <dbReference type="Proteomes" id="UP000026962"/>
    </source>
</evidence>
<evidence type="ECO:0000256" key="5">
    <source>
        <dbReference type="ARBA" id="ARBA00023141"/>
    </source>
</evidence>
<comment type="catalytic activity">
    <reaction evidence="1">
        <text>chorismate = prephenate</text>
        <dbReference type="Rhea" id="RHEA:13897"/>
        <dbReference type="ChEBI" id="CHEBI:29748"/>
        <dbReference type="ChEBI" id="CHEBI:29934"/>
        <dbReference type="EC" id="5.4.99.5"/>
    </reaction>
</comment>
<dbReference type="NCBIfam" id="TIGR01802">
    <property type="entry name" value="CM_pl-yst"/>
    <property type="match status" value="1"/>
</dbReference>
<sequence>MELPMDKASPRSTPLSLPAGAAPAVAHQTPASLPLGPPAAASTKPLVASANPPLLPVMAPAAAPKSSSGAVEESKDAVEESNKSNVLTIGSIRSALIKQEDTIIFGLLERSQFCYNPDTYDPNASRIVGFNGSQIEFMVQQTEKMHAMMGRYKSPDEHPFFPENLLEAVVPSVEYENVLHPAAANININKRIWDVYFDDLLPRLVMEGSDGNCGSSACWDMLILQALSKRIHYGKFVAEAKFQGSPDTYTPAIINKDSDKLMDLLTFTKVEEDVRARVMSKVMTFGQVVSPEADPAIETKLKIEPELAVELYDKWIMPLTKEVQVQYLLKRLD</sequence>
<dbReference type="GO" id="GO:0005737">
    <property type="term" value="C:cytoplasm"/>
    <property type="evidence" value="ECO:0007669"/>
    <property type="project" value="TreeGrafter"/>
</dbReference>
<dbReference type="Gramene" id="OPUNC12G15250.1">
    <property type="protein sequence ID" value="OPUNC12G15250.1"/>
    <property type="gene ID" value="OPUNC12G15250"/>
</dbReference>
<dbReference type="FunFam" id="1.10.590.10:FF:000001">
    <property type="entry name" value="Chorismate mutase"/>
    <property type="match status" value="1"/>
</dbReference>
<comment type="pathway">
    <text evidence="2">Metabolic intermediate biosynthesis; prephenate biosynthesis; prephenate from chorismate: step 1/1.</text>
</comment>
<dbReference type="GO" id="GO:0046417">
    <property type="term" value="P:chorismate metabolic process"/>
    <property type="evidence" value="ECO:0007669"/>
    <property type="project" value="InterPro"/>
</dbReference>
<dbReference type="InterPro" id="IPR002701">
    <property type="entry name" value="CM_II_prokaryot"/>
</dbReference>
<feature type="domain" description="Chorismate mutase" evidence="8">
    <location>
        <begin position="219"/>
        <end position="324"/>
    </location>
</feature>
<dbReference type="Proteomes" id="UP000026962">
    <property type="component" value="Chromosome 12"/>
</dbReference>
<dbReference type="GO" id="GO:0004106">
    <property type="term" value="F:chorismate mutase activity"/>
    <property type="evidence" value="ECO:0007669"/>
    <property type="project" value="UniProtKB-EC"/>
</dbReference>
<keyword evidence="4" id="KW-0028">Amino-acid biosynthesis</keyword>
<dbReference type="PANTHER" id="PTHR21145:SF0">
    <property type="entry name" value="CHORISMATE MUTASE 1, CHLOROPLASTIC"/>
    <property type="match status" value="1"/>
</dbReference>
<dbReference type="AlphaFoldDB" id="A0A0E0MNY9"/>
<dbReference type="GO" id="GO:0008652">
    <property type="term" value="P:amino acid biosynthetic process"/>
    <property type="evidence" value="ECO:0007669"/>
    <property type="project" value="UniProtKB-KW"/>
</dbReference>
<organism evidence="9">
    <name type="scientific">Oryza punctata</name>
    <name type="common">Red rice</name>
    <dbReference type="NCBI Taxonomy" id="4537"/>
    <lineage>
        <taxon>Eukaryota</taxon>
        <taxon>Viridiplantae</taxon>
        <taxon>Streptophyta</taxon>
        <taxon>Embryophyta</taxon>
        <taxon>Tracheophyta</taxon>
        <taxon>Spermatophyta</taxon>
        <taxon>Magnoliopsida</taxon>
        <taxon>Liliopsida</taxon>
        <taxon>Poales</taxon>
        <taxon>Poaceae</taxon>
        <taxon>BOP clade</taxon>
        <taxon>Oryzoideae</taxon>
        <taxon>Oryzeae</taxon>
        <taxon>Oryzinae</taxon>
        <taxon>Oryza</taxon>
    </lineage>
</organism>
<dbReference type="EnsemblPlants" id="OPUNC12G15250.1">
    <property type="protein sequence ID" value="OPUNC12G15250.1"/>
    <property type="gene ID" value="OPUNC12G15250"/>
</dbReference>